<name>A0A368GBT6_ANCCA</name>
<dbReference type="PANTHER" id="PTHR45735:SF2">
    <property type="entry name" value="CLEAVAGE STIMULATION FACTOR SUBUNIT 2"/>
    <property type="match status" value="1"/>
</dbReference>
<evidence type="ECO:0000313" key="4">
    <source>
        <dbReference type="Proteomes" id="UP000252519"/>
    </source>
</evidence>
<dbReference type="STRING" id="29170.A0A368GBT6"/>
<evidence type="ECO:0000256" key="1">
    <source>
        <dbReference type="PROSITE-ProRule" id="PRU00176"/>
    </source>
</evidence>
<dbReference type="PROSITE" id="PS50102">
    <property type="entry name" value="RRM"/>
    <property type="match status" value="1"/>
</dbReference>
<reference evidence="3 4" key="1">
    <citation type="submission" date="2014-10" db="EMBL/GenBank/DDBJ databases">
        <title>Draft genome of the hookworm Ancylostoma caninum.</title>
        <authorList>
            <person name="Mitreva M."/>
        </authorList>
    </citation>
    <scope>NUCLEOTIDE SEQUENCE [LARGE SCALE GENOMIC DNA]</scope>
    <source>
        <strain evidence="3 4">Baltimore</strain>
    </source>
</reference>
<dbReference type="InterPro" id="IPR035979">
    <property type="entry name" value="RBD_domain_sf"/>
</dbReference>
<protein>
    <recommendedName>
        <fullName evidence="2">RRM domain-containing protein</fullName>
    </recommendedName>
</protein>
<dbReference type="GO" id="GO:0003729">
    <property type="term" value="F:mRNA binding"/>
    <property type="evidence" value="ECO:0007669"/>
    <property type="project" value="TreeGrafter"/>
</dbReference>
<dbReference type="PANTHER" id="PTHR45735">
    <property type="entry name" value="CLEAVAGE STIMULATION FACTOR SUBUNIT 2"/>
    <property type="match status" value="1"/>
</dbReference>
<sequence length="169" mass="18587">MASHVDPCRRSIDRVAKNDLRVSRNRYRIHPEYQEIGRNGRSAGHAAPSTGVGLIPATSCLLDGRFLSKLFSPTLIIMATMGLSAQPNRFSVYVGNIPYQTTEDAIGNYFSQAGQVTNVRIVYDRETGRPKGFGFCEFSDEAGAQNAVNTLNGADFNGRSLRVNWANKN</sequence>
<dbReference type="OrthoDB" id="272703at2759"/>
<keyword evidence="4" id="KW-1185">Reference proteome</keyword>
<dbReference type="SMART" id="SM00360">
    <property type="entry name" value="RRM"/>
    <property type="match status" value="1"/>
</dbReference>
<dbReference type="InterPro" id="IPR012677">
    <property type="entry name" value="Nucleotide-bd_a/b_plait_sf"/>
</dbReference>
<keyword evidence="1" id="KW-0694">RNA-binding</keyword>
<dbReference type="GO" id="GO:0005847">
    <property type="term" value="C:mRNA cleavage and polyadenylation specificity factor complex"/>
    <property type="evidence" value="ECO:0007669"/>
    <property type="project" value="TreeGrafter"/>
</dbReference>
<dbReference type="Gene3D" id="3.30.70.330">
    <property type="match status" value="1"/>
</dbReference>
<dbReference type="AlphaFoldDB" id="A0A368GBT6"/>
<dbReference type="FunFam" id="3.30.70.330:FF:000748">
    <property type="entry name" value="RNA Binding Motif protein homolog"/>
    <property type="match status" value="1"/>
</dbReference>
<dbReference type="EMBL" id="JOJR01000283">
    <property type="protein sequence ID" value="RCN40465.1"/>
    <property type="molecule type" value="Genomic_DNA"/>
</dbReference>
<organism evidence="3 4">
    <name type="scientific">Ancylostoma caninum</name>
    <name type="common">Dog hookworm</name>
    <dbReference type="NCBI Taxonomy" id="29170"/>
    <lineage>
        <taxon>Eukaryota</taxon>
        <taxon>Metazoa</taxon>
        <taxon>Ecdysozoa</taxon>
        <taxon>Nematoda</taxon>
        <taxon>Chromadorea</taxon>
        <taxon>Rhabditida</taxon>
        <taxon>Rhabditina</taxon>
        <taxon>Rhabditomorpha</taxon>
        <taxon>Strongyloidea</taxon>
        <taxon>Ancylostomatidae</taxon>
        <taxon>Ancylostomatinae</taxon>
        <taxon>Ancylostoma</taxon>
    </lineage>
</organism>
<dbReference type="InterPro" id="IPR000504">
    <property type="entry name" value="RRM_dom"/>
</dbReference>
<accession>A0A368GBT6</accession>
<gene>
    <name evidence="3" type="ORF">ANCCAN_13578</name>
</gene>
<proteinExistence type="predicted"/>
<evidence type="ECO:0000259" key="2">
    <source>
        <dbReference type="PROSITE" id="PS50102"/>
    </source>
</evidence>
<dbReference type="SUPFAM" id="SSF54928">
    <property type="entry name" value="RNA-binding domain, RBD"/>
    <property type="match status" value="1"/>
</dbReference>
<dbReference type="Proteomes" id="UP000252519">
    <property type="component" value="Unassembled WGS sequence"/>
</dbReference>
<dbReference type="CDD" id="cd12398">
    <property type="entry name" value="RRM_CSTF2_RNA15_like"/>
    <property type="match status" value="1"/>
</dbReference>
<dbReference type="Pfam" id="PF00076">
    <property type="entry name" value="RRM_1"/>
    <property type="match status" value="1"/>
</dbReference>
<evidence type="ECO:0000313" key="3">
    <source>
        <dbReference type="EMBL" id="RCN40465.1"/>
    </source>
</evidence>
<feature type="domain" description="RRM" evidence="2">
    <location>
        <begin position="90"/>
        <end position="168"/>
    </location>
</feature>
<comment type="caution">
    <text evidence="3">The sequence shown here is derived from an EMBL/GenBank/DDBJ whole genome shotgun (WGS) entry which is preliminary data.</text>
</comment>